<keyword evidence="3" id="KW-1185">Reference proteome</keyword>
<evidence type="ECO:0000313" key="3">
    <source>
        <dbReference type="Proteomes" id="UP000053611"/>
    </source>
</evidence>
<feature type="region of interest" description="Disordered" evidence="1">
    <location>
        <begin position="1"/>
        <end position="38"/>
    </location>
</feature>
<reference evidence="2 3" key="1">
    <citation type="submission" date="2015-03" db="EMBL/GenBank/DDBJ databases">
        <title>Genomics and transcriptomics of the oil-accumulating basidiomycete yeast T. oleaginosus allow insights into substrate utilization and the diverse evolutionary trajectories of mating systems in fungi.</title>
        <authorList>
            <consortium name="DOE Joint Genome Institute"/>
            <person name="Kourist R."/>
            <person name="Kracht O."/>
            <person name="Bracharz F."/>
            <person name="Lipzen A."/>
            <person name="Nolan M."/>
            <person name="Ohm R."/>
            <person name="Grigoriev I."/>
            <person name="Sun S."/>
            <person name="Heitman J."/>
            <person name="Bruck T."/>
            <person name="Nowrousian M."/>
        </authorList>
    </citation>
    <scope>NUCLEOTIDE SEQUENCE [LARGE SCALE GENOMIC DNA]</scope>
    <source>
        <strain evidence="2 3">IBC0246</strain>
    </source>
</reference>
<evidence type="ECO:0000256" key="1">
    <source>
        <dbReference type="SAM" id="MobiDB-lite"/>
    </source>
</evidence>
<sequence length="225" mass="24177">MLPQSSSRPQGSRPASVSSSTHEASLMLPSIDRHAPRSTTDRCRDICAMIARLPRSCLVSSIVGRAGAVVHVGRHQSRRLDLCVYPAPPDSTWVRRAVTSSTMDRSGTPPSIGGAQSSLLPADVRMVSGTAPESRRGGWTDEEGNSATERQRDRSPSRLGAHQAAVAERQDGQGAGLDARARPTEPARRAAQWQGHSREHATHRPPNGKQRRLAHSGGPRDGQGR</sequence>
<dbReference type="EMBL" id="KQ087203">
    <property type="protein sequence ID" value="KLT42633.1"/>
    <property type="molecule type" value="Genomic_DNA"/>
</dbReference>
<protein>
    <submittedName>
        <fullName evidence="2">Uncharacterized protein</fullName>
    </submittedName>
</protein>
<dbReference type="Proteomes" id="UP000053611">
    <property type="component" value="Unassembled WGS sequence"/>
</dbReference>
<dbReference type="AlphaFoldDB" id="A0A0J0XNH6"/>
<dbReference type="GeneID" id="28988033"/>
<feature type="compositionally biased region" description="Low complexity" evidence="1">
    <location>
        <begin position="1"/>
        <end position="16"/>
    </location>
</feature>
<organism evidence="2 3">
    <name type="scientific">Cutaneotrichosporon oleaginosum</name>
    <dbReference type="NCBI Taxonomy" id="879819"/>
    <lineage>
        <taxon>Eukaryota</taxon>
        <taxon>Fungi</taxon>
        <taxon>Dikarya</taxon>
        <taxon>Basidiomycota</taxon>
        <taxon>Agaricomycotina</taxon>
        <taxon>Tremellomycetes</taxon>
        <taxon>Trichosporonales</taxon>
        <taxon>Trichosporonaceae</taxon>
        <taxon>Cutaneotrichosporon</taxon>
    </lineage>
</organism>
<feature type="compositionally biased region" description="Basic and acidic residues" evidence="1">
    <location>
        <begin position="179"/>
        <end position="188"/>
    </location>
</feature>
<dbReference type="RefSeq" id="XP_018279124.1">
    <property type="nucleotide sequence ID" value="XM_018427430.1"/>
</dbReference>
<evidence type="ECO:0000313" key="2">
    <source>
        <dbReference type="EMBL" id="KLT42633.1"/>
    </source>
</evidence>
<gene>
    <name evidence="2" type="ORF">CC85DRAFT_80858</name>
</gene>
<proteinExistence type="predicted"/>
<name>A0A0J0XNH6_9TREE</name>
<feature type="region of interest" description="Disordered" evidence="1">
    <location>
        <begin position="99"/>
        <end position="225"/>
    </location>
</feature>
<feature type="compositionally biased region" description="Polar residues" evidence="1">
    <location>
        <begin position="99"/>
        <end position="119"/>
    </location>
</feature>
<accession>A0A0J0XNH6</accession>